<dbReference type="AlphaFoldDB" id="A0A2W4QD33"/>
<dbReference type="InterPro" id="IPR028098">
    <property type="entry name" value="Glyco_trans_4-like_N"/>
</dbReference>
<protein>
    <submittedName>
        <fullName evidence="3">Colanic acid biosynthesis glycosyltransferase WcaL</fullName>
    </submittedName>
</protein>
<evidence type="ECO:0000313" key="4">
    <source>
        <dbReference type="Proteomes" id="UP000249396"/>
    </source>
</evidence>
<accession>A0A2W4QD33</accession>
<sequence>MSDRPKIAYLISQYPAISHTFILREILELRHLGFSILPASINAPDRPVDQLTALEREETKNTWYVKRQGVRGALSALLTTLITQPKGLGRGFAKALKLGGTDLGKIAKNLAYFVEAVMLGCWMRRENLHHLHVHFATPAATVGLLAKSIFNVGFSFTVHGPDEFYDAPGYRLAEKLAAANFVICISHYARSQIMKLSPVSQWDKYEICRLGVDTDRFTPRHARPAGEVFELLCVGRLTPAKGQHILLDALALLIAAGRKASLTFVGNGPDRDSLESQTLRLGLSNSVEFAGAVNQDRILEYYTRADAFVLPSFAEGLPVVLMEAMAMEVPCITTHITGVPELIQNGANGCLTAPSDVEGLAKAIEFLIDQPEQSRQIAQAGRTTILADYKLSNSVDKLSGVFAKRLWKSKPYQC</sequence>
<dbReference type="SUPFAM" id="SSF53756">
    <property type="entry name" value="UDP-Glycosyltransferase/glycogen phosphorylase"/>
    <property type="match status" value="1"/>
</dbReference>
<reference evidence="3 4" key="1">
    <citation type="journal article" date="2018" name="Aquat. Microb. Ecol.">
        <title>Gammaproteobacterial methanotrophs dominate.</title>
        <authorList>
            <person name="Rissanen A.J."/>
            <person name="Saarenheimo J."/>
            <person name="Tiirola M."/>
            <person name="Peura S."/>
            <person name="Aalto S.L."/>
            <person name="Karvinen A."/>
            <person name="Nykanen H."/>
        </authorList>
    </citation>
    <scope>NUCLEOTIDE SEQUENCE [LARGE SCALE GENOMIC DNA]</scope>
    <source>
        <strain evidence="3">AMbin10</strain>
    </source>
</reference>
<keyword evidence="3" id="KW-0808">Transferase</keyword>
<feature type="domain" description="Glycosyltransferase subfamily 4-like N-terminal" evidence="2">
    <location>
        <begin position="114"/>
        <end position="216"/>
    </location>
</feature>
<name>A0A2W4QD33_9GAMM</name>
<dbReference type="GO" id="GO:0016757">
    <property type="term" value="F:glycosyltransferase activity"/>
    <property type="evidence" value="ECO:0007669"/>
    <property type="project" value="InterPro"/>
</dbReference>
<dbReference type="Proteomes" id="UP000249396">
    <property type="component" value="Unassembled WGS sequence"/>
</dbReference>
<evidence type="ECO:0000259" key="1">
    <source>
        <dbReference type="Pfam" id="PF00534"/>
    </source>
</evidence>
<dbReference type="PANTHER" id="PTHR45947:SF15">
    <property type="entry name" value="TEICHURONIC ACID BIOSYNTHESIS GLYCOSYLTRANSFERASE TUAC-RELATED"/>
    <property type="match status" value="1"/>
</dbReference>
<dbReference type="Pfam" id="PF13439">
    <property type="entry name" value="Glyco_transf_4"/>
    <property type="match status" value="1"/>
</dbReference>
<proteinExistence type="predicted"/>
<dbReference type="InterPro" id="IPR001296">
    <property type="entry name" value="Glyco_trans_1"/>
</dbReference>
<comment type="caution">
    <text evidence="3">The sequence shown here is derived from an EMBL/GenBank/DDBJ whole genome shotgun (WGS) entry which is preliminary data.</text>
</comment>
<dbReference type="EMBL" id="QJPH01000563">
    <property type="protein sequence ID" value="PZN70161.1"/>
    <property type="molecule type" value="Genomic_DNA"/>
</dbReference>
<dbReference type="InterPro" id="IPR050194">
    <property type="entry name" value="Glycosyltransferase_grp1"/>
</dbReference>
<gene>
    <name evidence="3" type="ORF">DM484_28745</name>
</gene>
<dbReference type="PANTHER" id="PTHR45947">
    <property type="entry name" value="SULFOQUINOVOSYL TRANSFERASE SQD2"/>
    <property type="match status" value="1"/>
</dbReference>
<dbReference type="Pfam" id="PF00534">
    <property type="entry name" value="Glycos_transf_1"/>
    <property type="match status" value="1"/>
</dbReference>
<evidence type="ECO:0000313" key="3">
    <source>
        <dbReference type="EMBL" id="PZN70161.1"/>
    </source>
</evidence>
<organism evidence="3 4">
    <name type="scientific">Candidatus Methylumidiphilus alinenensis</name>
    <dbReference type="NCBI Taxonomy" id="2202197"/>
    <lineage>
        <taxon>Bacteria</taxon>
        <taxon>Pseudomonadati</taxon>
        <taxon>Pseudomonadota</taxon>
        <taxon>Gammaproteobacteria</taxon>
        <taxon>Methylococcales</taxon>
        <taxon>Candidatus Methylumidiphilus</taxon>
    </lineage>
</organism>
<dbReference type="Gene3D" id="3.40.50.2000">
    <property type="entry name" value="Glycogen Phosphorylase B"/>
    <property type="match status" value="2"/>
</dbReference>
<feature type="domain" description="Glycosyl transferase family 1" evidence="1">
    <location>
        <begin position="227"/>
        <end position="383"/>
    </location>
</feature>
<evidence type="ECO:0000259" key="2">
    <source>
        <dbReference type="Pfam" id="PF13439"/>
    </source>
</evidence>